<feature type="compositionally biased region" description="Basic and acidic residues" evidence="7">
    <location>
        <begin position="429"/>
        <end position="450"/>
    </location>
</feature>
<dbReference type="InterPro" id="IPR039113">
    <property type="entry name" value="ATG29"/>
</dbReference>
<feature type="region of interest" description="Disordered" evidence="7">
    <location>
        <begin position="606"/>
        <end position="646"/>
    </location>
</feature>
<dbReference type="GO" id="GO:0015031">
    <property type="term" value="P:protein transport"/>
    <property type="evidence" value="ECO:0007669"/>
    <property type="project" value="UniProtKB-KW"/>
</dbReference>
<feature type="compositionally biased region" description="Polar residues" evidence="7">
    <location>
        <begin position="561"/>
        <end position="571"/>
    </location>
</feature>
<accession>A0A9P5RVJ1</accession>
<feature type="region of interest" description="Disordered" evidence="7">
    <location>
        <begin position="540"/>
        <end position="584"/>
    </location>
</feature>
<comment type="similarity">
    <text evidence="2">Belongs to the ATG29 family.</text>
</comment>
<dbReference type="OrthoDB" id="21072at2759"/>
<dbReference type="Pfam" id="PF18388">
    <property type="entry name" value="ATG29_N"/>
    <property type="match status" value="1"/>
</dbReference>
<feature type="domain" description="Atg29 N-terminal" evidence="8">
    <location>
        <begin position="9"/>
        <end position="59"/>
    </location>
</feature>
<keyword evidence="4" id="KW-0813">Transport</keyword>
<evidence type="ECO:0000259" key="8">
    <source>
        <dbReference type="Pfam" id="PF18388"/>
    </source>
</evidence>
<feature type="compositionally biased region" description="Polar residues" evidence="7">
    <location>
        <begin position="606"/>
        <end position="615"/>
    </location>
</feature>
<feature type="region of interest" description="Disordered" evidence="7">
    <location>
        <begin position="291"/>
        <end position="341"/>
    </location>
</feature>
<sequence>MDSLDEPIHVIIRLPYPRPEGFVDSQPVQWTEAMERTLWQIIGRTKPTLVDWNAVSRQLGNVPVPFLIRHSKFLYQNQLQDLHRLGEQQDLQTLSRPLSRATIGPGTTTASLETNLLPQQTLPGIHQVAESPTTDRVEEREPSFAGKREASFSGQTNNTSSSNIQQAQDTSLKAQASPSLSTSISTFPSYVRPASMSSSASTIRPVQPPSPSPSIRNSASSQQALFESNMYNSGILSRQNQPRSTRGSQLIGTTFDRRLNSYTTNLPTSPRDEGAQADRRVHEPAHPFHHATISASSHSSSPTGQGSRLSPSGRTTDMPNPSIFQDYDRSSAVSSVSTPYSQSNSASQIFEETSFFNQLSSNDSLSRGQQQQQLRADQLNREGEYQSSSLFGQSQGGYGLGFIGNNPTSSLHFHQSEHGNNHDDDDGTDGDHTDKDDDRSSQDESGPLREQIKQLQLEDVLAFLPVGGTSASGMLQRPADDGYQRRTASGDRMPFQLDDELANLGTKSLEEILGHDGGDEDDGDRVKGIRFKDIIAPSRMRALGREGDSPTKIRISPERSGPNSQKSSAHNSVGSSFSDLSDSSVTQSAMEDAYLSGYNNSKIHFDSPSLQNQLPPSAVVFQGGTPYGAGSGGELGGGSRKRKSSYEDISPLVMKTRSGIGLEEEIVYGKY</sequence>
<feature type="compositionally biased region" description="Low complexity" evidence="7">
    <location>
        <begin position="572"/>
        <end position="584"/>
    </location>
</feature>
<comment type="caution">
    <text evidence="9">The sequence shown here is derived from an EMBL/GenBank/DDBJ whole genome shotgun (WGS) entry which is preliminary data.</text>
</comment>
<feature type="compositionally biased region" description="Basic and acidic residues" evidence="7">
    <location>
        <begin position="133"/>
        <end position="150"/>
    </location>
</feature>
<feature type="region of interest" description="Disordered" evidence="7">
    <location>
        <begin position="360"/>
        <end position="392"/>
    </location>
</feature>
<protein>
    <recommendedName>
        <fullName evidence="3">Autophagy-related protein 29</fullName>
    </recommendedName>
</protein>
<feature type="compositionally biased region" description="Polar residues" evidence="7">
    <location>
        <begin position="195"/>
        <end position="204"/>
    </location>
</feature>
<reference evidence="9" key="1">
    <citation type="journal article" date="2020" name="Fungal Divers.">
        <title>Resolving the Mortierellaceae phylogeny through synthesis of multi-gene phylogenetics and phylogenomics.</title>
        <authorList>
            <person name="Vandepol N."/>
            <person name="Liber J."/>
            <person name="Desiro A."/>
            <person name="Na H."/>
            <person name="Kennedy M."/>
            <person name="Barry K."/>
            <person name="Grigoriev I.V."/>
            <person name="Miller A.N."/>
            <person name="O'Donnell K."/>
            <person name="Stajich J.E."/>
            <person name="Bonito G."/>
        </authorList>
    </citation>
    <scope>NUCLEOTIDE SEQUENCE</scope>
    <source>
        <strain evidence="9">NRRL 6426</strain>
    </source>
</reference>
<feature type="compositionally biased region" description="Polar residues" evidence="7">
    <location>
        <begin position="235"/>
        <end position="252"/>
    </location>
</feature>
<feature type="compositionally biased region" description="Polar residues" evidence="7">
    <location>
        <begin position="152"/>
        <end position="188"/>
    </location>
</feature>
<dbReference type="EMBL" id="JAAAUQ010000642">
    <property type="protein sequence ID" value="KAF9148555.1"/>
    <property type="molecule type" value="Genomic_DNA"/>
</dbReference>
<feature type="region of interest" description="Disordered" evidence="7">
    <location>
        <begin position="469"/>
        <end position="489"/>
    </location>
</feature>
<keyword evidence="5" id="KW-0653">Protein transport</keyword>
<feature type="region of interest" description="Disordered" evidence="7">
    <location>
        <begin position="119"/>
        <end position="221"/>
    </location>
</feature>
<evidence type="ECO:0000256" key="4">
    <source>
        <dbReference type="ARBA" id="ARBA00022448"/>
    </source>
</evidence>
<evidence type="ECO:0000256" key="3">
    <source>
        <dbReference type="ARBA" id="ARBA00013784"/>
    </source>
</evidence>
<proteinExistence type="inferred from homology"/>
<feature type="compositionally biased region" description="Gly residues" evidence="7">
    <location>
        <begin position="625"/>
        <end position="638"/>
    </location>
</feature>
<name>A0A9P5RVJ1_9FUNG</name>
<dbReference type="GO" id="GO:0000407">
    <property type="term" value="C:phagophore assembly site"/>
    <property type="evidence" value="ECO:0007669"/>
    <property type="project" value="UniProtKB-SubCell"/>
</dbReference>
<evidence type="ECO:0000313" key="9">
    <source>
        <dbReference type="EMBL" id="KAF9148555.1"/>
    </source>
</evidence>
<dbReference type="AlphaFoldDB" id="A0A9P5RVJ1"/>
<dbReference type="GO" id="GO:0000045">
    <property type="term" value="P:autophagosome assembly"/>
    <property type="evidence" value="ECO:0007669"/>
    <property type="project" value="InterPro"/>
</dbReference>
<feature type="compositionally biased region" description="Basic and acidic residues" evidence="7">
    <location>
        <begin position="543"/>
        <end position="557"/>
    </location>
</feature>
<dbReference type="InterPro" id="IPR040666">
    <property type="entry name" value="Atg29_N"/>
</dbReference>
<evidence type="ECO:0000256" key="1">
    <source>
        <dbReference type="ARBA" id="ARBA00004329"/>
    </source>
</evidence>
<feature type="region of interest" description="Disordered" evidence="7">
    <location>
        <begin position="235"/>
        <end position="278"/>
    </location>
</feature>
<feature type="compositionally biased region" description="Polar residues" evidence="7">
    <location>
        <begin position="302"/>
        <end position="323"/>
    </location>
</feature>
<dbReference type="Proteomes" id="UP000748756">
    <property type="component" value="Unassembled WGS sequence"/>
</dbReference>
<keyword evidence="6" id="KW-0072">Autophagy</keyword>
<dbReference type="Gene3D" id="1.10.10.2570">
    <property type="match status" value="1"/>
</dbReference>
<comment type="subcellular location">
    <subcellularLocation>
        <location evidence="1">Preautophagosomal structure</location>
    </subcellularLocation>
</comment>
<gene>
    <name evidence="9" type="ORF">BG015_009711</name>
</gene>
<dbReference type="InterPro" id="IPR039362">
    <property type="entry name" value="ATG29_sf"/>
</dbReference>
<feature type="region of interest" description="Disordered" evidence="7">
    <location>
        <begin position="408"/>
        <end position="450"/>
    </location>
</feature>
<evidence type="ECO:0000256" key="5">
    <source>
        <dbReference type="ARBA" id="ARBA00022927"/>
    </source>
</evidence>
<evidence type="ECO:0000256" key="2">
    <source>
        <dbReference type="ARBA" id="ARBA00010082"/>
    </source>
</evidence>
<evidence type="ECO:0000256" key="6">
    <source>
        <dbReference type="ARBA" id="ARBA00023006"/>
    </source>
</evidence>
<evidence type="ECO:0000313" key="10">
    <source>
        <dbReference type="Proteomes" id="UP000748756"/>
    </source>
</evidence>
<organism evidence="9 10">
    <name type="scientific">Linnemannia schmuckeri</name>
    <dbReference type="NCBI Taxonomy" id="64567"/>
    <lineage>
        <taxon>Eukaryota</taxon>
        <taxon>Fungi</taxon>
        <taxon>Fungi incertae sedis</taxon>
        <taxon>Mucoromycota</taxon>
        <taxon>Mortierellomycotina</taxon>
        <taxon>Mortierellomycetes</taxon>
        <taxon>Mortierellales</taxon>
        <taxon>Mortierellaceae</taxon>
        <taxon>Linnemannia</taxon>
    </lineage>
</organism>
<dbReference type="PANTHER" id="PTHR40012:SF1">
    <property type="entry name" value="AUTOPHAGY-RELATED PROTEIN 29"/>
    <property type="match status" value="1"/>
</dbReference>
<feature type="compositionally biased region" description="Low complexity" evidence="7">
    <location>
        <begin position="330"/>
        <end position="341"/>
    </location>
</feature>
<dbReference type="PANTHER" id="PTHR40012">
    <property type="entry name" value="AUTOPHAGY-RELATED PROTEIN 29"/>
    <property type="match status" value="1"/>
</dbReference>
<keyword evidence="10" id="KW-1185">Reference proteome</keyword>
<evidence type="ECO:0000256" key="7">
    <source>
        <dbReference type="SAM" id="MobiDB-lite"/>
    </source>
</evidence>